<gene>
    <name evidence="2" type="ORF">ACFOSS_02015</name>
</gene>
<dbReference type="Proteomes" id="UP001595692">
    <property type="component" value="Unassembled WGS sequence"/>
</dbReference>
<dbReference type="Gene3D" id="3.10.450.410">
    <property type="match status" value="1"/>
</dbReference>
<dbReference type="RefSeq" id="WP_377150340.1">
    <property type="nucleotide sequence ID" value="NZ_JBHSAF010000001.1"/>
</dbReference>
<organism evidence="2 3">
    <name type="scientific">Pseudaeromonas sharmana</name>
    <dbReference type="NCBI Taxonomy" id="328412"/>
    <lineage>
        <taxon>Bacteria</taxon>
        <taxon>Pseudomonadati</taxon>
        <taxon>Pseudomonadota</taxon>
        <taxon>Gammaproteobacteria</taxon>
        <taxon>Aeromonadales</taxon>
        <taxon>Aeromonadaceae</taxon>
        <taxon>Pseudaeromonas</taxon>
    </lineage>
</organism>
<feature type="signal peptide" evidence="1">
    <location>
        <begin position="1"/>
        <end position="20"/>
    </location>
</feature>
<proteinExistence type="predicted"/>
<evidence type="ECO:0000313" key="2">
    <source>
        <dbReference type="EMBL" id="MFC3912239.1"/>
    </source>
</evidence>
<evidence type="ECO:0000313" key="3">
    <source>
        <dbReference type="Proteomes" id="UP001595692"/>
    </source>
</evidence>
<sequence>MRRLIASFIVLSILPSIVLAAEPCTSDFNSFLLKFENEQEFQRQNTRFPLAATYIDGSAEPEPKTVTYKIHSASDSKYSRVNYPSRTKQASTPFTKVVTSKPGRFLVQFTKPDTDYSFAFRFEKTATCWQLVKFEDYSL</sequence>
<keyword evidence="3" id="KW-1185">Reference proteome</keyword>
<comment type="caution">
    <text evidence="2">The sequence shown here is derived from an EMBL/GenBank/DDBJ whole genome shotgun (WGS) entry which is preliminary data.</text>
</comment>
<name>A0ABV8CJF6_9GAMM</name>
<dbReference type="EMBL" id="JBHSAF010000001">
    <property type="protein sequence ID" value="MFC3912239.1"/>
    <property type="molecule type" value="Genomic_DNA"/>
</dbReference>
<feature type="chain" id="PRO_5047106511" evidence="1">
    <location>
        <begin position="21"/>
        <end position="139"/>
    </location>
</feature>
<accession>A0ABV8CJF6</accession>
<keyword evidence="1" id="KW-0732">Signal</keyword>
<evidence type="ECO:0000256" key="1">
    <source>
        <dbReference type="SAM" id="SignalP"/>
    </source>
</evidence>
<protein>
    <submittedName>
        <fullName evidence="2">Uncharacterized protein</fullName>
    </submittedName>
</protein>
<reference evidence="3" key="1">
    <citation type="journal article" date="2019" name="Int. J. Syst. Evol. Microbiol.">
        <title>The Global Catalogue of Microorganisms (GCM) 10K type strain sequencing project: providing services to taxonomists for standard genome sequencing and annotation.</title>
        <authorList>
            <consortium name="The Broad Institute Genomics Platform"/>
            <consortium name="The Broad Institute Genome Sequencing Center for Infectious Disease"/>
            <person name="Wu L."/>
            <person name="Ma J."/>
        </authorList>
    </citation>
    <scope>NUCLEOTIDE SEQUENCE [LARGE SCALE GENOMIC DNA]</scope>
    <source>
        <strain evidence="3">CCUG 54939</strain>
    </source>
</reference>